<dbReference type="AlphaFoldDB" id="A0A9W8TVY7"/>
<gene>
    <name evidence="2" type="ORF">DFH05DRAFT_1526858</name>
</gene>
<name>A0A9W8TVY7_9AGAR</name>
<evidence type="ECO:0000256" key="1">
    <source>
        <dbReference type="SAM" id="SignalP"/>
    </source>
</evidence>
<protein>
    <submittedName>
        <fullName evidence="2">Uncharacterized protein</fullName>
    </submittedName>
</protein>
<evidence type="ECO:0000313" key="3">
    <source>
        <dbReference type="Proteomes" id="UP001142393"/>
    </source>
</evidence>
<keyword evidence="3" id="KW-1185">Reference proteome</keyword>
<proteinExistence type="predicted"/>
<evidence type="ECO:0000313" key="2">
    <source>
        <dbReference type="EMBL" id="KAJ3742324.1"/>
    </source>
</evidence>
<sequence>MVMKLSAVTILTVLCKLTYTTSSPVQTSDIVYVPRAHDPSPPFIEFGARDGDEPAAPFIEFGARAENEPAAPFIEFGARAENEPAAPFMEFGERDGKYILEPTLLGIGQSHKVLKAVPTVDINSWVKA</sequence>
<comment type="caution">
    <text evidence="2">The sequence shown here is derived from an EMBL/GenBank/DDBJ whole genome shotgun (WGS) entry which is preliminary data.</text>
</comment>
<dbReference type="Proteomes" id="UP001142393">
    <property type="component" value="Unassembled WGS sequence"/>
</dbReference>
<reference evidence="2 3" key="1">
    <citation type="journal article" date="2023" name="Proc. Natl. Acad. Sci. U.S.A.">
        <title>A global phylogenomic analysis of the shiitake genus Lentinula.</title>
        <authorList>
            <person name="Sierra-Patev S."/>
            <person name="Min B."/>
            <person name="Naranjo-Ortiz M."/>
            <person name="Looney B."/>
            <person name="Konkel Z."/>
            <person name="Slot J.C."/>
            <person name="Sakamoto Y."/>
            <person name="Steenwyk J.L."/>
            <person name="Rokas A."/>
            <person name="Carro J."/>
            <person name="Camarero S."/>
            <person name="Ferreira P."/>
            <person name="Molpeceres G."/>
            <person name="Ruiz-Duenas F.J."/>
            <person name="Serrano A."/>
            <person name="Henrissat B."/>
            <person name="Drula E."/>
            <person name="Hughes K.W."/>
            <person name="Mata J.L."/>
            <person name="Ishikawa N.K."/>
            <person name="Vargas-Isla R."/>
            <person name="Ushijima S."/>
            <person name="Smith C.A."/>
            <person name="Donoghue J."/>
            <person name="Ahrendt S."/>
            <person name="Andreopoulos W."/>
            <person name="He G."/>
            <person name="LaButti K."/>
            <person name="Lipzen A."/>
            <person name="Ng V."/>
            <person name="Riley R."/>
            <person name="Sandor L."/>
            <person name="Barry K."/>
            <person name="Martinez A.T."/>
            <person name="Xiao Y."/>
            <person name="Gibbons J.G."/>
            <person name="Terashima K."/>
            <person name="Grigoriev I.V."/>
            <person name="Hibbett D."/>
        </authorList>
    </citation>
    <scope>NUCLEOTIDE SEQUENCE [LARGE SCALE GENOMIC DNA]</scope>
    <source>
        <strain evidence="2 3">TFB7810</strain>
    </source>
</reference>
<accession>A0A9W8TVY7</accession>
<dbReference type="EMBL" id="JANVFU010000010">
    <property type="protein sequence ID" value="KAJ3742324.1"/>
    <property type="molecule type" value="Genomic_DNA"/>
</dbReference>
<feature type="signal peptide" evidence="1">
    <location>
        <begin position="1"/>
        <end position="22"/>
    </location>
</feature>
<feature type="chain" id="PRO_5040945714" evidence="1">
    <location>
        <begin position="23"/>
        <end position="128"/>
    </location>
</feature>
<keyword evidence="1" id="KW-0732">Signal</keyword>
<organism evidence="2 3">
    <name type="scientific">Lentinula detonsa</name>
    <dbReference type="NCBI Taxonomy" id="2804962"/>
    <lineage>
        <taxon>Eukaryota</taxon>
        <taxon>Fungi</taxon>
        <taxon>Dikarya</taxon>
        <taxon>Basidiomycota</taxon>
        <taxon>Agaricomycotina</taxon>
        <taxon>Agaricomycetes</taxon>
        <taxon>Agaricomycetidae</taxon>
        <taxon>Agaricales</taxon>
        <taxon>Marasmiineae</taxon>
        <taxon>Omphalotaceae</taxon>
        <taxon>Lentinula</taxon>
    </lineage>
</organism>